<dbReference type="EMBL" id="JAKZEL010000013">
    <property type="protein sequence ID" value="KAI4538129.1"/>
    <property type="molecule type" value="Genomic_DNA"/>
</dbReference>
<reference evidence="2" key="1">
    <citation type="submission" date="2022-03" db="EMBL/GenBank/DDBJ databases">
        <title>Genomic analyses of argali, domestic sheep and their hybrids provide insights into chromosomal evolution, heterosis and genetic basis of agronomic traits.</title>
        <authorList>
            <person name="Li M."/>
        </authorList>
    </citation>
    <scope>NUCLEOTIDE SEQUENCE</scope>
    <source>
        <strain evidence="2">CAU-MHL-2022a</strain>
        <tissue evidence="2">Skin</tissue>
    </source>
</reference>
<organism evidence="2 3">
    <name type="scientific">Ovis ammon polii</name>
    <dbReference type="NCBI Taxonomy" id="230172"/>
    <lineage>
        <taxon>Eukaryota</taxon>
        <taxon>Metazoa</taxon>
        <taxon>Chordata</taxon>
        <taxon>Craniata</taxon>
        <taxon>Vertebrata</taxon>
        <taxon>Euteleostomi</taxon>
        <taxon>Mammalia</taxon>
        <taxon>Eutheria</taxon>
        <taxon>Laurasiatheria</taxon>
        <taxon>Artiodactyla</taxon>
        <taxon>Ruminantia</taxon>
        <taxon>Pecora</taxon>
        <taxon>Bovidae</taxon>
        <taxon>Caprinae</taxon>
        <taxon>Ovis</taxon>
    </lineage>
</organism>
<comment type="caution">
    <text evidence="2">The sequence shown here is derived from an EMBL/GenBank/DDBJ whole genome shotgun (WGS) entry which is preliminary data.</text>
</comment>
<evidence type="ECO:0000313" key="2">
    <source>
        <dbReference type="EMBL" id="KAI4538129.1"/>
    </source>
</evidence>
<keyword evidence="3" id="KW-1185">Reference proteome</keyword>
<dbReference type="AlphaFoldDB" id="A0AAD4U5E0"/>
<accession>A0AAD4U5E0</accession>
<feature type="compositionally biased region" description="Low complexity" evidence="1">
    <location>
        <begin position="104"/>
        <end position="123"/>
    </location>
</feature>
<name>A0AAD4U5E0_OVIAM</name>
<gene>
    <name evidence="2" type="ORF">MG293_011532</name>
</gene>
<feature type="region of interest" description="Disordered" evidence="1">
    <location>
        <begin position="101"/>
        <end position="123"/>
    </location>
</feature>
<evidence type="ECO:0000256" key="1">
    <source>
        <dbReference type="SAM" id="MobiDB-lite"/>
    </source>
</evidence>
<dbReference type="Proteomes" id="UP001214576">
    <property type="component" value="Unassembled WGS sequence"/>
</dbReference>
<sequence length="123" mass="13908">MSAAPRDLLIHRYWDKKMGWREDACAPKRPTCLKAHKLLPVLNSDLYHINGVSSGERTFYNDVLSYRSRRKGQELFEKEMSKAVKMSQAVTFLLATPGELRTEPSSPLAPLGSLSPLQSPTYQ</sequence>
<protein>
    <submittedName>
        <fullName evidence="2">Uncharacterized protein</fullName>
    </submittedName>
</protein>
<proteinExistence type="predicted"/>
<evidence type="ECO:0000313" key="3">
    <source>
        <dbReference type="Proteomes" id="UP001214576"/>
    </source>
</evidence>